<dbReference type="AlphaFoldDB" id="A0A8H7PCF3"/>
<evidence type="ECO:0000313" key="4">
    <source>
        <dbReference type="Proteomes" id="UP000654370"/>
    </source>
</evidence>
<dbReference type="InterPro" id="IPR055301">
    <property type="entry name" value="Lea14-like_2"/>
</dbReference>
<feature type="region of interest" description="Disordered" evidence="1">
    <location>
        <begin position="63"/>
        <end position="82"/>
    </location>
</feature>
<organism evidence="3 4">
    <name type="scientific">Mortierella isabellina</name>
    <name type="common">Filamentous fungus</name>
    <name type="synonym">Umbelopsis isabellina</name>
    <dbReference type="NCBI Taxonomy" id="91625"/>
    <lineage>
        <taxon>Eukaryota</taxon>
        <taxon>Fungi</taxon>
        <taxon>Fungi incertae sedis</taxon>
        <taxon>Mucoromycota</taxon>
        <taxon>Mucoromycotina</taxon>
        <taxon>Umbelopsidomycetes</taxon>
        <taxon>Umbelopsidales</taxon>
        <taxon>Umbelopsidaceae</taxon>
        <taxon>Umbelopsis</taxon>
    </lineage>
</organism>
<keyword evidence="2" id="KW-1133">Transmembrane helix</keyword>
<dbReference type="Gene3D" id="2.60.40.1820">
    <property type="match status" value="1"/>
</dbReference>
<gene>
    <name evidence="3" type="ORF">INT43_002935</name>
</gene>
<keyword evidence="2" id="KW-0472">Membrane</keyword>
<keyword evidence="2" id="KW-0812">Transmembrane</keyword>
<dbReference type="OrthoDB" id="20273at2759"/>
<reference evidence="3" key="1">
    <citation type="submission" date="2020-12" db="EMBL/GenBank/DDBJ databases">
        <title>Metabolic potential, ecology and presence of endohyphal bacteria is reflected in genomic diversity of Mucoromycotina.</title>
        <authorList>
            <person name="Muszewska A."/>
            <person name="Okrasinska A."/>
            <person name="Steczkiewicz K."/>
            <person name="Drgas O."/>
            <person name="Orlowska M."/>
            <person name="Perlinska-Lenart U."/>
            <person name="Aleksandrzak-Piekarczyk T."/>
            <person name="Szatraj K."/>
            <person name="Zielenkiewicz U."/>
            <person name="Pilsyk S."/>
            <person name="Malc E."/>
            <person name="Mieczkowski P."/>
            <person name="Kruszewska J.S."/>
            <person name="Biernat P."/>
            <person name="Pawlowska J."/>
        </authorList>
    </citation>
    <scope>NUCLEOTIDE SEQUENCE</scope>
    <source>
        <strain evidence="3">WA0000067209</strain>
    </source>
</reference>
<evidence type="ECO:0000256" key="2">
    <source>
        <dbReference type="SAM" id="Phobius"/>
    </source>
</evidence>
<accession>A0A8H7PCF3</accession>
<keyword evidence="4" id="KW-1185">Reference proteome</keyword>
<evidence type="ECO:0000313" key="3">
    <source>
        <dbReference type="EMBL" id="KAG2171313.1"/>
    </source>
</evidence>
<sequence length="348" mass="37146">MSYYQQHNQNYHPYNAQPQYYEDDYALQPMQQHNHVDPYYQNDYHNSSAVAPHLADDHAYGYSDTKALTPPPASRSYLDKDYGDDDDERRSRSCLDCICCGCCSCCPMWVRWCACFLLLIVIALGITIGVLAALFKKPQVNFNGITQDSTVPPVQQNGSSFDFNFDINIGVVNPNIESATFTSIQAIAYYPTAPTVPVGGGILDDVHIASNSNSNFSFPFTITYDPSQPNGSDMMFDIAKKCGILGGTPGDITINYKLIVTVDIIGIKISPSIDESATFPCPLSAGNLPSDLTNALNGLGSGGGLGGLASDLPSGIAGLLPSDISGNSMPSGIIPSGVSLPSSVPSGI</sequence>
<evidence type="ECO:0000256" key="1">
    <source>
        <dbReference type="SAM" id="MobiDB-lite"/>
    </source>
</evidence>
<feature type="transmembrane region" description="Helical" evidence="2">
    <location>
        <begin position="109"/>
        <end position="135"/>
    </location>
</feature>
<comment type="caution">
    <text evidence="3">The sequence shown here is derived from an EMBL/GenBank/DDBJ whole genome shotgun (WGS) entry which is preliminary data.</text>
</comment>
<dbReference type="Proteomes" id="UP000654370">
    <property type="component" value="Unassembled WGS sequence"/>
</dbReference>
<proteinExistence type="predicted"/>
<dbReference type="EMBL" id="JAEPQZ010000022">
    <property type="protein sequence ID" value="KAG2171313.1"/>
    <property type="molecule type" value="Genomic_DNA"/>
</dbReference>
<dbReference type="PANTHER" id="PTHR31852">
    <property type="entry name" value="LATE EMBRYOGENESIS ABUNDANT (LEA) HYDROXYPROLINE-RICH GLYCOPROTEIN FAMILY"/>
    <property type="match status" value="1"/>
</dbReference>
<evidence type="ECO:0008006" key="5">
    <source>
        <dbReference type="Google" id="ProtNLM"/>
    </source>
</evidence>
<name>A0A8H7PCF3_MORIS</name>
<protein>
    <recommendedName>
        <fullName evidence="5">Late embryogenesis abundant protein LEA-2 subgroup domain-containing protein</fullName>
    </recommendedName>
</protein>